<dbReference type="GO" id="GO:0042823">
    <property type="term" value="P:pyridoxal phosphate biosynthetic process"/>
    <property type="evidence" value="ECO:0007669"/>
    <property type="project" value="InterPro"/>
</dbReference>
<evidence type="ECO:0008006" key="3">
    <source>
        <dbReference type="Google" id="ProtNLM"/>
    </source>
</evidence>
<dbReference type="PROSITE" id="PS51130">
    <property type="entry name" value="PDXT_SNO_2"/>
    <property type="match status" value="1"/>
</dbReference>
<protein>
    <recommendedName>
        <fullName evidence="3">Glutaminase</fullName>
    </recommendedName>
</protein>
<dbReference type="GO" id="GO:0004359">
    <property type="term" value="F:glutaminase activity"/>
    <property type="evidence" value="ECO:0007669"/>
    <property type="project" value="InterPro"/>
</dbReference>
<dbReference type="InterPro" id="IPR002161">
    <property type="entry name" value="PdxT/SNO"/>
</dbReference>
<dbReference type="Pfam" id="PF01174">
    <property type="entry name" value="SNO"/>
    <property type="match status" value="1"/>
</dbReference>
<organism evidence="2">
    <name type="scientific">marine metagenome</name>
    <dbReference type="NCBI Taxonomy" id="408172"/>
    <lineage>
        <taxon>unclassified sequences</taxon>
        <taxon>metagenomes</taxon>
        <taxon>ecological metagenomes</taxon>
    </lineage>
</organism>
<dbReference type="SUPFAM" id="SSF52317">
    <property type="entry name" value="Class I glutamine amidotransferase-like"/>
    <property type="match status" value="1"/>
</dbReference>
<dbReference type="AlphaFoldDB" id="A0A382W5B6"/>
<dbReference type="EMBL" id="UINC01157104">
    <property type="protein sequence ID" value="SVD53909.1"/>
    <property type="molecule type" value="Genomic_DNA"/>
</dbReference>
<proteinExistence type="predicted"/>
<dbReference type="PIRSF" id="PIRSF005639">
    <property type="entry name" value="Glut_amidoT_SNO"/>
    <property type="match status" value="1"/>
</dbReference>
<name>A0A382W5B6_9ZZZZ</name>
<dbReference type="GO" id="GO:0005829">
    <property type="term" value="C:cytosol"/>
    <property type="evidence" value="ECO:0007669"/>
    <property type="project" value="TreeGrafter"/>
</dbReference>
<accession>A0A382W5B6</accession>
<keyword evidence="1" id="KW-0315">Glutamine amidotransferase</keyword>
<gene>
    <name evidence="2" type="ORF">METZ01_LOCUS406763</name>
</gene>
<evidence type="ECO:0000313" key="2">
    <source>
        <dbReference type="EMBL" id="SVD53909.1"/>
    </source>
</evidence>
<sequence>MVVIGIAMLQGARHAHIDAIQSAAAELAVEIEIVELRTAEDLGNQTIDALMLPGGESTVMRLRGNDTTSRLLPSLYEWMRENEARPVLATCAGAILLADPQDGGEPLVDAEIDRNAYGGQADSFESALDCGFPGVFIRAPRFGEVQDAVECTLSGEVVGVRRGN</sequence>
<dbReference type="PANTHER" id="PTHR31559">
    <property type="entry name" value="PYRIDOXAL 5'-PHOSPHATE SYNTHASE SUBUNIT SNO"/>
    <property type="match status" value="1"/>
</dbReference>
<feature type="non-terminal residue" evidence="2">
    <location>
        <position position="164"/>
    </location>
</feature>
<dbReference type="PANTHER" id="PTHR31559:SF0">
    <property type="entry name" value="PYRIDOXAL 5'-PHOSPHATE SYNTHASE SUBUNIT SNO1-RELATED"/>
    <property type="match status" value="1"/>
</dbReference>
<dbReference type="InterPro" id="IPR029062">
    <property type="entry name" value="Class_I_gatase-like"/>
</dbReference>
<evidence type="ECO:0000256" key="1">
    <source>
        <dbReference type="ARBA" id="ARBA00022962"/>
    </source>
</evidence>
<reference evidence="2" key="1">
    <citation type="submission" date="2018-05" db="EMBL/GenBank/DDBJ databases">
        <authorList>
            <person name="Lanie J.A."/>
            <person name="Ng W.-L."/>
            <person name="Kazmierczak K.M."/>
            <person name="Andrzejewski T.M."/>
            <person name="Davidsen T.M."/>
            <person name="Wayne K.J."/>
            <person name="Tettelin H."/>
            <person name="Glass J.I."/>
            <person name="Rusch D."/>
            <person name="Podicherti R."/>
            <person name="Tsui H.-C.T."/>
            <person name="Winkler M.E."/>
        </authorList>
    </citation>
    <scope>NUCLEOTIDE SEQUENCE</scope>
</reference>
<dbReference type="Gene3D" id="3.40.50.880">
    <property type="match status" value="1"/>
</dbReference>
<dbReference type="GO" id="GO:1903600">
    <property type="term" value="C:glutaminase complex"/>
    <property type="evidence" value="ECO:0007669"/>
    <property type="project" value="TreeGrafter"/>
</dbReference>
<dbReference type="GO" id="GO:0008614">
    <property type="term" value="P:pyridoxine metabolic process"/>
    <property type="evidence" value="ECO:0007669"/>
    <property type="project" value="TreeGrafter"/>
</dbReference>